<dbReference type="Proteomes" id="UP000190657">
    <property type="component" value="Unassembled WGS sequence"/>
</dbReference>
<dbReference type="GO" id="GO:0008299">
    <property type="term" value="P:isoprenoid biosynthetic process"/>
    <property type="evidence" value="ECO:0007669"/>
    <property type="project" value="UniProtKB-KW"/>
</dbReference>
<dbReference type="SUPFAM" id="SSF53448">
    <property type="entry name" value="Nucleotide-diphospho-sugar transferases"/>
    <property type="match status" value="1"/>
</dbReference>
<evidence type="ECO:0000313" key="4">
    <source>
        <dbReference type="EMBL" id="SJZ33587.1"/>
    </source>
</evidence>
<dbReference type="Gene3D" id="3.90.1200.10">
    <property type="match status" value="1"/>
</dbReference>
<dbReference type="GO" id="GO:0050518">
    <property type="term" value="F:2-C-methyl-D-erythritol 4-phosphate cytidylyltransferase activity"/>
    <property type="evidence" value="ECO:0007669"/>
    <property type="project" value="TreeGrafter"/>
</dbReference>
<keyword evidence="2 4" id="KW-0548">Nucleotidyltransferase</keyword>
<dbReference type="RefSeq" id="WP_078767606.1">
    <property type="nucleotide sequence ID" value="NZ_FUWW01000001.1"/>
</dbReference>
<dbReference type="STRING" id="290054.SAMN02745114_00090"/>
<evidence type="ECO:0000256" key="1">
    <source>
        <dbReference type="ARBA" id="ARBA00022679"/>
    </source>
</evidence>
<protein>
    <submittedName>
        <fullName evidence="4">2-C-methyl-D-erythritol 4-phosphate cytidylyltransferase</fullName>
    </submittedName>
</protein>
<dbReference type="Pfam" id="PF01128">
    <property type="entry name" value="IspD"/>
    <property type="match status" value="1"/>
</dbReference>
<reference evidence="4 5" key="1">
    <citation type="submission" date="2017-02" db="EMBL/GenBank/DDBJ databases">
        <authorList>
            <person name="Peterson S.W."/>
        </authorList>
    </citation>
    <scope>NUCLEOTIDE SEQUENCE [LARGE SCALE GENOMIC DNA]</scope>
    <source>
        <strain evidence="4 5">ATCC 51222</strain>
    </source>
</reference>
<dbReference type="InterPro" id="IPR034683">
    <property type="entry name" value="IspD/TarI"/>
</dbReference>
<dbReference type="InterPro" id="IPR011009">
    <property type="entry name" value="Kinase-like_dom_sf"/>
</dbReference>
<dbReference type="EMBL" id="FUWW01000001">
    <property type="protein sequence ID" value="SJZ33587.1"/>
    <property type="molecule type" value="Genomic_DNA"/>
</dbReference>
<sequence>MNIVTILASGVGSRFGSNVPKQFHKINGKMVIEYVVDAILEAKTVDKVLIVTNVEANKSYLTNLAGNDRVDFTNGGDTRNYSLVNALEYINKNYDCDKVIVCDAVRPMITGELIDKYFAFLDEYSAVVTAQAITDSLGCYDIQKVYRDRYYLMQSPEGFDFKLLYDNFDPESKLTEVTQQLPEDSKIKLYFDFNNNFKLTYPADLKYLEALINARDNNVDYREIFNSVSRLNRYLFENYPSQTKNWSRRFENEIPNLLKKWQITDYRVVKTSHFGIIFLANSIKYGNCVLKMIPPFIDRYEPERSCYQTLPATFMCELYDYDDTCSAILMQQMDSDLPDFDKDDKTVLEFFKKALDSYRDIKISESDRHKFHNYSSILHGKLDENDFVYRNEEIMQLVAEANELYDDVFGNDEYFLVHGDMHRYNIMKSDDLITAIDPIGYIAPLELDIARFIGTELTDTTDDVKKKKAELVEYFAPLSSKERIESLLFVDMVFRCHNSLFENDTFELTDKWLSILK</sequence>
<dbReference type="Gene3D" id="3.90.550.10">
    <property type="entry name" value="Spore Coat Polysaccharide Biosynthesis Protein SpsA, Chain A"/>
    <property type="match status" value="1"/>
</dbReference>
<evidence type="ECO:0000313" key="5">
    <source>
        <dbReference type="Proteomes" id="UP000190657"/>
    </source>
</evidence>
<keyword evidence="3" id="KW-0414">Isoprene biosynthesis</keyword>
<dbReference type="SUPFAM" id="SSF56112">
    <property type="entry name" value="Protein kinase-like (PK-like)"/>
    <property type="match status" value="1"/>
</dbReference>
<gene>
    <name evidence="4" type="ORF">SAMN02745114_00090</name>
</gene>
<dbReference type="AlphaFoldDB" id="A0A1T4JU49"/>
<dbReference type="InterPro" id="IPR029044">
    <property type="entry name" value="Nucleotide-diphossugar_trans"/>
</dbReference>
<dbReference type="OrthoDB" id="9806837at2"/>
<dbReference type="InterPro" id="IPR050088">
    <property type="entry name" value="IspD/TarI_cytidylyltransf_bact"/>
</dbReference>
<organism evidence="4 5">
    <name type="scientific">Eubacterium coprostanoligenes</name>
    <dbReference type="NCBI Taxonomy" id="290054"/>
    <lineage>
        <taxon>Bacteria</taxon>
        <taxon>Bacillati</taxon>
        <taxon>Bacillota</taxon>
        <taxon>Clostridia</taxon>
        <taxon>Eubacteriales</taxon>
        <taxon>Eubacteriaceae</taxon>
        <taxon>Eubacterium</taxon>
    </lineage>
</organism>
<evidence type="ECO:0000256" key="3">
    <source>
        <dbReference type="ARBA" id="ARBA00023229"/>
    </source>
</evidence>
<dbReference type="PANTHER" id="PTHR32125">
    <property type="entry name" value="2-C-METHYL-D-ERYTHRITOL 4-PHOSPHATE CYTIDYLYLTRANSFERASE, CHLOROPLASTIC"/>
    <property type="match status" value="1"/>
</dbReference>
<keyword evidence="5" id="KW-1185">Reference proteome</keyword>
<proteinExistence type="predicted"/>
<accession>A0A1T4JU49</accession>
<dbReference type="PANTHER" id="PTHR32125:SF4">
    <property type="entry name" value="2-C-METHYL-D-ERYTHRITOL 4-PHOSPHATE CYTIDYLYLTRANSFERASE, CHLOROPLASTIC"/>
    <property type="match status" value="1"/>
</dbReference>
<name>A0A1T4JU49_9FIRM</name>
<evidence type="ECO:0000256" key="2">
    <source>
        <dbReference type="ARBA" id="ARBA00022695"/>
    </source>
</evidence>
<keyword evidence="1 4" id="KW-0808">Transferase</keyword>